<evidence type="ECO:0000259" key="2">
    <source>
        <dbReference type="Pfam" id="PF00534"/>
    </source>
</evidence>
<dbReference type="Proteomes" id="UP000007962">
    <property type="component" value="Chromosome"/>
</dbReference>
<accession>C5C156</accession>
<dbReference type="PANTHER" id="PTHR12526">
    <property type="entry name" value="GLYCOSYLTRANSFERASE"/>
    <property type="match status" value="1"/>
</dbReference>
<evidence type="ECO:0000256" key="1">
    <source>
        <dbReference type="ARBA" id="ARBA00022679"/>
    </source>
</evidence>
<dbReference type="AlphaFoldDB" id="C5C156"/>
<dbReference type="Pfam" id="PF00534">
    <property type="entry name" value="Glycos_transf_1"/>
    <property type="match status" value="1"/>
</dbReference>
<dbReference type="OrthoDB" id="506201at2"/>
<keyword evidence="4" id="KW-1185">Reference proteome</keyword>
<dbReference type="RefSeq" id="WP_015881700.1">
    <property type="nucleotide sequence ID" value="NC_012669.1"/>
</dbReference>
<gene>
    <name evidence="3" type="ordered locus">Bcav_1200</name>
</gene>
<reference evidence="3 4" key="1">
    <citation type="journal article" date="2009" name="Stand. Genomic Sci.">
        <title>Complete genome sequence of Beutenbergia cavernae type strain (HKI 0122).</title>
        <authorList>
            <person name="Land M."/>
            <person name="Pukall R."/>
            <person name="Abt B."/>
            <person name="Goker M."/>
            <person name="Rohde M."/>
            <person name="Glavina Del Rio T."/>
            <person name="Tice H."/>
            <person name="Copeland A."/>
            <person name="Cheng J.F."/>
            <person name="Lucas S."/>
            <person name="Chen F."/>
            <person name="Nolan M."/>
            <person name="Bruce D."/>
            <person name="Goodwin L."/>
            <person name="Pitluck S."/>
            <person name="Ivanova N."/>
            <person name="Mavromatis K."/>
            <person name="Ovchinnikova G."/>
            <person name="Pati A."/>
            <person name="Chen A."/>
            <person name="Palaniappan K."/>
            <person name="Hauser L."/>
            <person name="Chang Y.J."/>
            <person name="Jefferies C.C."/>
            <person name="Saunders E."/>
            <person name="Brettin T."/>
            <person name="Detter J.C."/>
            <person name="Han C."/>
            <person name="Chain P."/>
            <person name="Bristow J."/>
            <person name="Eisen J.A."/>
            <person name="Markowitz V."/>
            <person name="Hugenholtz P."/>
            <person name="Kyrpides N.C."/>
            <person name="Klenk H.P."/>
            <person name="Lapidus A."/>
        </authorList>
    </citation>
    <scope>NUCLEOTIDE SEQUENCE [LARGE SCALE GENOMIC DNA]</scope>
    <source>
        <strain evidence="4">ATCC BAA-8 / DSM 12333 / NBRC 16432</strain>
    </source>
</reference>
<dbReference type="InterPro" id="IPR001296">
    <property type="entry name" value="Glyco_trans_1"/>
</dbReference>
<dbReference type="Gene3D" id="3.40.50.2000">
    <property type="entry name" value="Glycogen Phosphorylase B"/>
    <property type="match status" value="2"/>
</dbReference>
<protein>
    <submittedName>
        <fullName evidence="3">Glycosyl transferase group 1</fullName>
    </submittedName>
</protein>
<keyword evidence="1 3" id="KW-0808">Transferase</keyword>
<dbReference type="CAZy" id="GT4">
    <property type="family name" value="Glycosyltransferase Family 4"/>
</dbReference>
<evidence type="ECO:0000313" key="4">
    <source>
        <dbReference type="Proteomes" id="UP000007962"/>
    </source>
</evidence>
<dbReference type="STRING" id="471853.Bcav_1200"/>
<dbReference type="PANTHER" id="PTHR12526:SF627">
    <property type="entry name" value="D-RHAMNOSYLTRANSFERASE WBPZ"/>
    <property type="match status" value="1"/>
</dbReference>
<dbReference type="HOGENOM" id="CLU_009583_0_0_11"/>
<proteinExistence type="predicted"/>
<dbReference type="GO" id="GO:0016757">
    <property type="term" value="F:glycosyltransferase activity"/>
    <property type="evidence" value="ECO:0007669"/>
    <property type="project" value="InterPro"/>
</dbReference>
<evidence type="ECO:0000313" key="3">
    <source>
        <dbReference type="EMBL" id="ACQ79460.1"/>
    </source>
</evidence>
<sequence>MSRPIRRVVLLQNQLGDLGGVSRFCDALSRGLLARGYAVEIGAAEPAAGATMRYAADVPTWTLAPQLPPGAATDGLPGGRRRRELPGALHRFRRRVESAAAERFAGYDDDTVVIVTQLYARERVGEALAPERRRCAEVVQYHNSYSAAARSRDLARAREAYTAADAFLVLTQADAALFREAGFNNMGHIVNPVTVPVAPEADLEDGVVVSLGRYDRQKSLDHLIRAWSALDDDVTRGWRLELYGEGPERSLLEELIDDLGLRGTVRLNGPTAQAHDVLARAAVSAQSSQFEGLPLALMEASALGVPSVAYDCSPGIREIVVDGVTGLTVPLNNLERLADGLATLMASREVRLAYGRNAHRRMQSEFSLDSVLDAWERLFSELVR</sequence>
<dbReference type="SUPFAM" id="SSF53756">
    <property type="entry name" value="UDP-Glycosyltransferase/glycogen phosphorylase"/>
    <property type="match status" value="1"/>
</dbReference>
<name>C5C156_BEUC1</name>
<dbReference type="EMBL" id="CP001618">
    <property type="protein sequence ID" value="ACQ79460.1"/>
    <property type="molecule type" value="Genomic_DNA"/>
</dbReference>
<organism evidence="3 4">
    <name type="scientific">Beutenbergia cavernae (strain ATCC BAA-8 / DSM 12333 / CCUG 43141 / JCM 11478 / NBRC 16432 / NCIMB 13614 / HKI 0122)</name>
    <dbReference type="NCBI Taxonomy" id="471853"/>
    <lineage>
        <taxon>Bacteria</taxon>
        <taxon>Bacillati</taxon>
        <taxon>Actinomycetota</taxon>
        <taxon>Actinomycetes</taxon>
        <taxon>Micrococcales</taxon>
        <taxon>Beutenbergiaceae</taxon>
        <taxon>Beutenbergia</taxon>
    </lineage>
</organism>
<dbReference type="KEGG" id="bcv:Bcav_1200"/>
<feature type="domain" description="Glycosyl transferase family 1" evidence="2">
    <location>
        <begin position="202"/>
        <end position="360"/>
    </location>
</feature>
<dbReference type="eggNOG" id="COG0438">
    <property type="taxonomic scope" value="Bacteria"/>
</dbReference>